<feature type="transmembrane region" description="Helical" evidence="1">
    <location>
        <begin position="316"/>
        <end position="336"/>
    </location>
</feature>
<dbReference type="AlphaFoldDB" id="A0A854WBM5"/>
<feature type="transmembrane region" description="Helical" evidence="1">
    <location>
        <begin position="509"/>
        <end position="530"/>
    </location>
</feature>
<feature type="transmembrane region" description="Helical" evidence="1">
    <location>
        <begin position="150"/>
        <end position="178"/>
    </location>
</feature>
<name>A0A854WBM5_9STRE</name>
<feature type="transmembrane region" description="Helical" evidence="1">
    <location>
        <begin position="251"/>
        <end position="270"/>
    </location>
</feature>
<evidence type="ECO:0000313" key="2">
    <source>
        <dbReference type="EMBL" id="PCH14459.1"/>
    </source>
</evidence>
<feature type="transmembrane region" description="Helical" evidence="1">
    <location>
        <begin position="117"/>
        <end position="144"/>
    </location>
</feature>
<feature type="transmembrane region" description="Helical" evidence="1">
    <location>
        <begin position="190"/>
        <end position="212"/>
    </location>
</feature>
<feature type="transmembrane region" description="Helical" evidence="1">
    <location>
        <begin position="48"/>
        <end position="67"/>
    </location>
</feature>
<keyword evidence="1" id="KW-0472">Membrane</keyword>
<sequence length="543" mass="62335">MNWSTIWELVKINILYSSPQTIAAIKKKQEKNPQRHYVAYKETLKQQAMMVLMFLFVYIFMFLGIDFNKYPGYFSFYIALFFIMATITSFTALYTIFYESNDLKLYVHMPIKSSEIYMAKTISSLGMGSMFLMPLLSLFIIAYWQILGNALAIPIALIVFLIMLISSIVLSLYINSWVGKIILRSSKRKLISTILMSLSAVGSIGLIIFLNITNNNRINQNKLLDRSQIPFFSGYYHVISSPFSSQALLNFWLPLLIFVIMTIGIVKNIMPRYFQEALYSAPKVNDSTKKKVVKRNYSGESLKQVMIRHHLGSIQNAVLITQTYIMPFIFIVSLAVPLLRSGTNLSHFLSPSYFGLAFIAGLMLAVMGTGPATFLGVGISLEKENFTFIKALPFNMKNFILQKFTVLYLAQVSVPILFYLILSLFVLKLNIFITLMFTLGYMIQAWIQGQFMFKRDYDNLNLHWQDISQLFTRGNSQWLMMGIMMGAMIFGSALIGLMIFLSFYLKQALIINLTFFIISVSILSISQFIIKVKFWDKLYTIKE</sequence>
<dbReference type="RefSeq" id="WP_096633179.1">
    <property type="nucleotide sequence ID" value="NZ_NSGR01000001.1"/>
</dbReference>
<feature type="transmembrane region" description="Helical" evidence="1">
    <location>
        <begin position="73"/>
        <end position="97"/>
    </location>
</feature>
<evidence type="ECO:0000256" key="1">
    <source>
        <dbReference type="SAM" id="Phobius"/>
    </source>
</evidence>
<comment type="caution">
    <text evidence="2">The sequence shown here is derived from an EMBL/GenBank/DDBJ whole genome shotgun (WGS) entry which is preliminary data.</text>
</comment>
<accession>A0A854WBM5</accession>
<keyword evidence="1" id="KW-0812">Transmembrane</keyword>
<organism evidence="2 3">
    <name type="scientific">Streptococcus parauberis</name>
    <dbReference type="NCBI Taxonomy" id="1348"/>
    <lineage>
        <taxon>Bacteria</taxon>
        <taxon>Bacillati</taxon>
        <taxon>Bacillota</taxon>
        <taxon>Bacilli</taxon>
        <taxon>Lactobacillales</taxon>
        <taxon>Streptococcaceae</taxon>
        <taxon>Streptococcus</taxon>
    </lineage>
</organism>
<dbReference type="EMBL" id="NSGR01000001">
    <property type="protein sequence ID" value="PCH14459.1"/>
    <property type="molecule type" value="Genomic_DNA"/>
</dbReference>
<keyword evidence="1" id="KW-1133">Transmembrane helix</keyword>
<feature type="transmembrane region" description="Helical" evidence="1">
    <location>
        <begin position="427"/>
        <end position="447"/>
    </location>
</feature>
<feature type="transmembrane region" description="Helical" evidence="1">
    <location>
        <begin position="478"/>
        <end position="503"/>
    </location>
</feature>
<evidence type="ECO:0000313" key="3">
    <source>
        <dbReference type="Proteomes" id="UP000217465"/>
    </source>
</evidence>
<proteinExistence type="predicted"/>
<gene>
    <name evidence="2" type="ORF">A9Y57_00043</name>
</gene>
<dbReference type="Proteomes" id="UP000217465">
    <property type="component" value="Unassembled WGS sequence"/>
</dbReference>
<protein>
    <submittedName>
        <fullName evidence="2">Uncharacterized protein</fullName>
    </submittedName>
</protein>
<reference evidence="2 3" key="1">
    <citation type="submission" date="2016-06" db="EMBL/GenBank/DDBJ databases">
        <authorList>
            <person name="Haines A.N."/>
            <person name="Council K.R."/>
        </authorList>
    </citation>
    <scope>NUCLEOTIDE SEQUENCE [LARGE SCALE GENOMIC DNA]</scope>
    <source>
        <strain evidence="2 3">SP158-29</strain>
    </source>
</reference>
<feature type="transmembrane region" description="Helical" evidence="1">
    <location>
        <begin position="356"/>
        <end position="379"/>
    </location>
</feature>
<feature type="transmembrane region" description="Helical" evidence="1">
    <location>
        <begin position="400"/>
        <end position="421"/>
    </location>
</feature>